<dbReference type="OrthoDB" id="547680at2759"/>
<evidence type="ECO:0000256" key="6">
    <source>
        <dbReference type="ARBA" id="ARBA00023157"/>
    </source>
</evidence>
<keyword evidence="13" id="KW-1185">Reference proteome</keyword>
<dbReference type="PANTHER" id="PTHR19325">
    <property type="entry name" value="COMPLEMENT COMPONENT-RELATED SUSHI DOMAIN-CONTAINING"/>
    <property type="match status" value="1"/>
</dbReference>
<evidence type="ECO:0000256" key="5">
    <source>
        <dbReference type="ARBA" id="ARBA00022837"/>
    </source>
</evidence>
<feature type="domain" description="C-type lectin" evidence="10">
    <location>
        <begin position="285"/>
        <end position="403"/>
    </location>
</feature>
<feature type="compositionally biased region" description="Basic and acidic residues" evidence="9">
    <location>
        <begin position="992"/>
        <end position="1022"/>
    </location>
</feature>
<dbReference type="SMART" id="SM00034">
    <property type="entry name" value="CLECT"/>
    <property type="match status" value="1"/>
</dbReference>
<evidence type="ECO:0000259" key="11">
    <source>
        <dbReference type="PROSITE" id="PS50923"/>
    </source>
</evidence>
<dbReference type="InterPro" id="IPR000436">
    <property type="entry name" value="Sushi_SCR_CCP_dom"/>
</dbReference>
<name>A0A8X6HFF3_TRICU</name>
<dbReference type="SUPFAM" id="SSF56436">
    <property type="entry name" value="C-type lectin-like"/>
    <property type="match status" value="1"/>
</dbReference>
<feature type="compositionally biased region" description="Polar residues" evidence="9">
    <location>
        <begin position="778"/>
        <end position="798"/>
    </location>
</feature>
<dbReference type="Gene3D" id="2.60.120.260">
    <property type="entry name" value="Galactose-binding domain-like"/>
    <property type="match status" value="1"/>
</dbReference>
<organism evidence="12 13">
    <name type="scientific">Trichonephila clavata</name>
    <name type="common">Joro spider</name>
    <name type="synonym">Nephila clavata</name>
    <dbReference type="NCBI Taxonomy" id="2740835"/>
    <lineage>
        <taxon>Eukaryota</taxon>
        <taxon>Metazoa</taxon>
        <taxon>Ecdysozoa</taxon>
        <taxon>Arthropoda</taxon>
        <taxon>Chelicerata</taxon>
        <taxon>Arachnida</taxon>
        <taxon>Araneae</taxon>
        <taxon>Araneomorphae</taxon>
        <taxon>Entelegynae</taxon>
        <taxon>Araneoidea</taxon>
        <taxon>Nephilidae</taxon>
        <taxon>Trichonephila</taxon>
    </lineage>
</organism>
<evidence type="ECO:0000313" key="13">
    <source>
        <dbReference type="Proteomes" id="UP000887116"/>
    </source>
</evidence>
<dbReference type="AlphaFoldDB" id="A0A8X6HFF3"/>
<evidence type="ECO:0000256" key="3">
    <source>
        <dbReference type="ARBA" id="ARBA00022729"/>
    </source>
</evidence>
<feature type="domain" description="Sushi" evidence="11">
    <location>
        <begin position="61"/>
        <end position="121"/>
    </location>
</feature>
<keyword evidence="5" id="KW-0106">Calcium</keyword>
<comment type="caution">
    <text evidence="8">Lacks conserved residue(s) required for the propagation of feature annotation.</text>
</comment>
<dbReference type="SMART" id="SM00607">
    <property type="entry name" value="FTP"/>
    <property type="match status" value="1"/>
</dbReference>
<dbReference type="PANTHER" id="PTHR19325:SF497">
    <property type="entry name" value="SUSHI, VON WILLEBRAND FACTOR TYPE A, EGF AND PENTRAXIN DOMAIN-CONTAINING PROTEIN 1-LIKE PROTEIN"/>
    <property type="match status" value="1"/>
</dbReference>
<keyword evidence="12" id="KW-0675">Receptor</keyword>
<dbReference type="FunFam" id="2.10.70.10:FF:000112">
    <property type="entry name" value="Uncharacterized protein, isoform C"/>
    <property type="match status" value="1"/>
</dbReference>
<dbReference type="InterPro" id="IPR016187">
    <property type="entry name" value="CTDL_fold"/>
</dbReference>
<evidence type="ECO:0000259" key="10">
    <source>
        <dbReference type="PROSITE" id="PS50041"/>
    </source>
</evidence>
<accession>A0A8X6HFF3</accession>
<dbReference type="SUPFAM" id="SSF57535">
    <property type="entry name" value="Complement control module/SCR domain"/>
    <property type="match status" value="4"/>
</dbReference>
<dbReference type="Pfam" id="PF00059">
    <property type="entry name" value="Lectin_C"/>
    <property type="match status" value="1"/>
</dbReference>
<dbReference type="InterPro" id="IPR006585">
    <property type="entry name" value="FTP1"/>
</dbReference>
<keyword evidence="7" id="KW-0325">Glycoprotein</keyword>
<dbReference type="Gene3D" id="3.10.100.10">
    <property type="entry name" value="Mannose-Binding Protein A, subunit A"/>
    <property type="match status" value="1"/>
</dbReference>
<dbReference type="Gene3D" id="2.10.70.10">
    <property type="entry name" value="Complement Module, domain 1"/>
    <property type="match status" value="4"/>
</dbReference>
<feature type="region of interest" description="Disordered" evidence="9">
    <location>
        <begin position="609"/>
        <end position="633"/>
    </location>
</feature>
<sequence>MSQIPQHPPSLWPFVIQCDCLITHRSNSKHKNYASYTLCFLCVFYRYFSLQLSSFILDLVSACGYPGSPSHATVTFSTEVIGPATVATYICDSGFEILGPARRVCSADGKWYPEGIPFCVLDVAVGKAPMQSSLVGNGIPQKAIDGSTSTFFNPDTCSMTKTERSPWWYVNLLEPYMVQLVRLDFGMACCSNNRPATIVVRVGNNRPDLGVNPICNKYTGLIEEGRPLFLPCTTAMPGAFVSVYLEEPGSNQLSICEAFVYTDQALPIERCPSFRDQPLGSTATYNGKCYIFFNNQPRNLLSARRFCEIRGGNLIDETSPALQGFLSWELFRRHRNDPNGQYWLGAVRDPRDPNNWKWINGQDVTVSFWSVPGTKENCSRFDGSKGWLWSETNCNLNLNYICQHKPSTCGKPERPANSTIIARNFDIGSVIEYKCNPGHLLVGPNIRTCLPSGFFSEFPPKCRYLECGDPANIAHGSYILLNGTRHYLSTVQYSCDEGHVLVGRGSLVCDVDEKWNGPPPRCDPFYCRHPPPLLNGGFVMSSNTTVFGTVTRYYCDEGFEMKGKDTIKCVASGYWDGEPPVCLAKDEEKRTTYISDVSERPKATTPEEIFSPISSSTNNLRLEPSTVGYRPTPSTNYNSVVTYIPESSYPSSKLPIDRQQETSAISTASTTPQPTRTTTYTTNTSTWPLTNVTEKGFPSWTPPPLEIIPAEDLEDSFNMLEEASSNRISSYEDAPGNKIPDLHHNQKPPVSESSSTPSSSVRNPPASTSAAFPHRPTQETPIVTVNDNQGNDLNPFNNRNDKIKYGQKHEGKSINNAQAKLNMGGIIALGVFGGFILLAITNAHHVDPFKFFLGGGGLSSTSASASLNTTRSLTFQGSLGLTTHSRMLLLRTKSQRASRRSLDTTTITTYDSSGSGENGLHKFYKRAWENLRYEDKGSAFSNGFERPHSPVTRQETLDHPGIRGNGRGTIEGFREASEITVNDVAALYARPDKKDKKSSMYRSGSHEHLREDSPSSDKKAIREWYSQQLGHHSRRGAF</sequence>
<keyword evidence="6 8" id="KW-1015">Disulfide bond</keyword>
<feature type="disulfide bond" evidence="8">
    <location>
        <begin position="495"/>
        <end position="522"/>
    </location>
</feature>
<feature type="domain" description="Sushi" evidence="11">
    <location>
        <begin position="465"/>
        <end position="524"/>
    </location>
</feature>
<evidence type="ECO:0000313" key="12">
    <source>
        <dbReference type="EMBL" id="GFR22787.1"/>
    </source>
</evidence>
<dbReference type="InterPro" id="IPR001304">
    <property type="entry name" value="C-type_lectin-like"/>
</dbReference>
<proteinExistence type="predicted"/>
<dbReference type="InterPro" id="IPR035976">
    <property type="entry name" value="Sushi/SCR/CCP_sf"/>
</dbReference>
<dbReference type="PROSITE" id="PS50041">
    <property type="entry name" value="C_TYPE_LECTIN_2"/>
    <property type="match status" value="1"/>
</dbReference>
<dbReference type="Pfam" id="PF00084">
    <property type="entry name" value="Sushi"/>
    <property type="match status" value="4"/>
</dbReference>
<dbReference type="InterPro" id="IPR050350">
    <property type="entry name" value="Compl-Cell_Adhes-Reg"/>
</dbReference>
<dbReference type="InterPro" id="IPR016186">
    <property type="entry name" value="C-type_lectin-like/link_sf"/>
</dbReference>
<dbReference type="FunFam" id="3.10.100.10:FF:000089">
    <property type="entry name" value="Uncharacterized protein, isoform C"/>
    <property type="match status" value="1"/>
</dbReference>
<dbReference type="SUPFAM" id="SSF49785">
    <property type="entry name" value="Galactose-binding domain-like"/>
    <property type="match status" value="1"/>
</dbReference>
<feature type="domain" description="Sushi" evidence="11">
    <location>
        <begin position="407"/>
        <end position="464"/>
    </location>
</feature>
<reference evidence="12" key="1">
    <citation type="submission" date="2020-07" db="EMBL/GenBank/DDBJ databases">
        <title>Multicomponent nature underlies the extraordinary mechanical properties of spider dragline silk.</title>
        <authorList>
            <person name="Kono N."/>
            <person name="Nakamura H."/>
            <person name="Mori M."/>
            <person name="Yoshida Y."/>
            <person name="Ohtoshi R."/>
            <person name="Malay A.D."/>
            <person name="Moran D.A.P."/>
            <person name="Tomita M."/>
            <person name="Numata K."/>
            <person name="Arakawa K."/>
        </authorList>
    </citation>
    <scope>NUCLEOTIDE SEQUENCE</scope>
</reference>
<keyword evidence="4" id="KW-0677">Repeat</keyword>
<evidence type="ECO:0000256" key="1">
    <source>
        <dbReference type="ARBA" id="ARBA00022659"/>
    </source>
</evidence>
<keyword evidence="1 8" id="KW-0768">Sushi</keyword>
<evidence type="ECO:0000256" key="7">
    <source>
        <dbReference type="ARBA" id="ARBA00023180"/>
    </source>
</evidence>
<dbReference type="EMBL" id="BMAO01028209">
    <property type="protein sequence ID" value="GFR22787.1"/>
    <property type="molecule type" value="Genomic_DNA"/>
</dbReference>
<dbReference type="GO" id="GO:0046872">
    <property type="term" value="F:metal ion binding"/>
    <property type="evidence" value="ECO:0007669"/>
    <property type="project" value="UniProtKB-KW"/>
</dbReference>
<feature type="disulfide bond" evidence="8">
    <location>
        <begin position="435"/>
        <end position="462"/>
    </location>
</feature>
<feature type="compositionally biased region" description="Low complexity" evidence="9">
    <location>
        <begin position="666"/>
        <end position="693"/>
    </location>
</feature>
<feature type="disulfide bond" evidence="8">
    <location>
        <begin position="555"/>
        <end position="582"/>
    </location>
</feature>
<keyword evidence="2" id="KW-0479">Metal-binding</keyword>
<feature type="region of interest" description="Disordered" evidence="9">
    <location>
        <begin position="943"/>
        <end position="969"/>
    </location>
</feature>
<dbReference type="Pfam" id="PF22633">
    <property type="entry name" value="F5_F8_type_C_2"/>
    <property type="match status" value="1"/>
</dbReference>
<dbReference type="Proteomes" id="UP000887116">
    <property type="component" value="Unassembled WGS sequence"/>
</dbReference>
<evidence type="ECO:0000256" key="8">
    <source>
        <dbReference type="PROSITE-ProRule" id="PRU00302"/>
    </source>
</evidence>
<dbReference type="CDD" id="cd00033">
    <property type="entry name" value="CCP"/>
    <property type="match status" value="4"/>
</dbReference>
<keyword evidence="3" id="KW-0732">Signal</keyword>
<feature type="region of interest" description="Disordered" evidence="9">
    <location>
        <begin position="724"/>
        <end position="801"/>
    </location>
</feature>
<dbReference type="PROSITE" id="PS50923">
    <property type="entry name" value="SUSHI"/>
    <property type="match status" value="4"/>
</dbReference>
<evidence type="ECO:0000256" key="2">
    <source>
        <dbReference type="ARBA" id="ARBA00022723"/>
    </source>
</evidence>
<evidence type="ECO:0000256" key="4">
    <source>
        <dbReference type="ARBA" id="ARBA00022737"/>
    </source>
</evidence>
<evidence type="ECO:0000256" key="9">
    <source>
        <dbReference type="SAM" id="MobiDB-lite"/>
    </source>
</evidence>
<comment type="caution">
    <text evidence="12">The sequence shown here is derived from an EMBL/GenBank/DDBJ whole genome shotgun (WGS) entry which is preliminary data.</text>
</comment>
<dbReference type="InterPro" id="IPR008979">
    <property type="entry name" value="Galactose-bd-like_sf"/>
</dbReference>
<protein>
    <submittedName>
        <fullName evidence="12">Zona pellucida sperm-binding protein 3 receptor</fullName>
    </submittedName>
</protein>
<dbReference type="SMART" id="SM00032">
    <property type="entry name" value="CCP"/>
    <property type="match status" value="4"/>
</dbReference>
<feature type="region of interest" description="Disordered" evidence="9">
    <location>
        <begin position="648"/>
        <end position="707"/>
    </location>
</feature>
<gene>
    <name evidence="12" type="primary">Zp3r</name>
    <name evidence="12" type="ORF">TNCT_424991</name>
</gene>
<feature type="domain" description="Sushi" evidence="11">
    <location>
        <begin position="525"/>
        <end position="584"/>
    </location>
</feature>
<dbReference type="FunFam" id="2.60.120.260:FF:000101">
    <property type="entry name" value="uncharacterized protein LOC108094628 isoform X2"/>
    <property type="match status" value="1"/>
</dbReference>
<feature type="compositionally biased region" description="Low complexity" evidence="9">
    <location>
        <begin position="748"/>
        <end position="765"/>
    </location>
</feature>
<feature type="region of interest" description="Disordered" evidence="9">
    <location>
        <begin position="992"/>
        <end position="1038"/>
    </location>
</feature>
<dbReference type="CDD" id="cd00037">
    <property type="entry name" value="CLECT"/>
    <property type="match status" value="1"/>
</dbReference>